<dbReference type="RefSeq" id="WP_012101775.1">
    <property type="nucleotide sequence ID" value="NZ_CP018335.1"/>
</dbReference>
<keyword evidence="5 9" id="KW-0067">ATP-binding</keyword>
<evidence type="ECO:0000256" key="4">
    <source>
        <dbReference type="ARBA" id="ARBA00022741"/>
    </source>
</evidence>
<feature type="binding site" evidence="9">
    <location>
        <position position="98"/>
    </location>
    <ligand>
        <name>ATP</name>
        <dbReference type="ChEBI" id="CHEBI:30616"/>
    </ligand>
</feature>
<feature type="binding site" evidence="9">
    <location>
        <position position="87"/>
    </location>
    <ligand>
        <name>substrate</name>
    </ligand>
</feature>
<dbReference type="AlphaFoldDB" id="A0A1L5F6Z6"/>
<evidence type="ECO:0000256" key="5">
    <source>
        <dbReference type="ARBA" id="ARBA00022840"/>
    </source>
</evidence>
<evidence type="ECO:0000256" key="6">
    <source>
        <dbReference type="ARBA" id="ARBA00022842"/>
    </source>
</evidence>
<dbReference type="EMBL" id="CP018335">
    <property type="protein sequence ID" value="APM38753.1"/>
    <property type="molecule type" value="Genomic_DNA"/>
</dbReference>
<evidence type="ECO:0000259" key="10">
    <source>
        <dbReference type="Pfam" id="PF01467"/>
    </source>
</evidence>
<dbReference type="CDD" id="cd02163">
    <property type="entry name" value="PPAT"/>
    <property type="match status" value="1"/>
</dbReference>
<sequence length="164" mass="18376">MSRAIYPGSFDPITNGHLDIIDRASKVFDELIVGVLVNPDKKGLFTVEERVELIERVVKDIPNVKVESFSGLLIDFMKKKQSQVIVKGLRAVSDFEYECQMSLMNKKLDPNIDTVFMMASAMNSFLSSSSVKQVAMFGGCIEGLVPEEVIIDIIKKFDKAYKNC</sequence>
<feature type="binding site" evidence="9">
    <location>
        <begin position="88"/>
        <end position="90"/>
    </location>
    <ligand>
        <name>ATP</name>
        <dbReference type="ChEBI" id="CHEBI:30616"/>
    </ligand>
</feature>
<dbReference type="Gene3D" id="3.40.50.620">
    <property type="entry name" value="HUPs"/>
    <property type="match status" value="1"/>
</dbReference>
<evidence type="ECO:0000313" key="11">
    <source>
        <dbReference type="EMBL" id="APM38753.1"/>
    </source>
</evidence>
<dbReference type="InterPro" id="IPR004821">
    <property type="entry name" value="Cyt_trans-like"/>
</dbReference>
<evidence type="ECO:0000256" key="7">
    <source>
        <dbReference type="ARBA" id="ARBA00022993"/>
    </source>
</evidence>
<comment type="subunit">
    <text evidence="9">Homohexamer.</text>
</comment>
<dbReference type="OMA" id="MALMNRK"/>
<feature type="site" description="Transition state stabilizer" evidence="9">
    <location>
        <position position="17"/>
    </location>
</feature>
<keyword evidence="3 9" id="KW-0548">Nucleotidyltransferase</keyword>
<evidence type="ECO:0000256" key="1">
    <source>
        <dbReference type="ARBA" id="ARBA00022490"/>
    </source>
</evidence>
<dbReference type="GO" id="GO:0015937">
    <property type="term" value="P:coenzyme A biosynthetic process"/>
    <property type="evidence" value="ECO:0007669"/>
    <property type="project" value="UniProtKB-UniRule"/>
</dbReference>
<dbReference type="Pfam" id="PF01467">
    <property type="entry name" value="CTP_transf_like"/>
    <property type="match status" value="1"/>
</dbReference>
<dbReference type="PRINTS" id="PR01020">
    <property type="entry name" value="LPSBIOSNTHSS"/>
</dbReference>
<dbReference type="UniPathway" id="UPA00241">
    <property type="reaction ID" value="UER00355"/>
</dbReference>
<keyword evidence="2 9" id="KW-0808">Transferase</keyword>
<keyword evidence="7 9" id="KW-0173">Coenzyme A biosynthesis</keyword>
<dbReference type="Proteomes" id="UP000184604">
    <property type="component" value="Chromosome"/>
</dbReference>
<comment type="catalytic activity">
    <reaction evidence="8 9">
        <text>(R)-4'-phosphopantetheine + ATP + H(+) = 3'-dephospho-CoA + diphosphate</text>
        <dbReference type="Rhea" id="RHEA:19801"/>
        <dbReference type="ChEBI" id="CHEBI:15378"/>
        <dbReference type="ChEBI" id="CHEBI:30616"/>
        <dbReference type="ChEBI" id="CHEBI:33019"/>
        <dbReference type="ChEBI" id="CHEBI:57328"/>
        <dbReference type="ChEBI" id="CHEBI:61723"/>
        <dbReference type="EC" id="2.7.7.3"/>
    </reaction>
</comment>
<comment type="similarity">
    <text evidence="9">Belongs to the bacterial CoaD family.</text>
</comment>
<evidence type="ECO:0000256" key="8">
    <source>
        <dbReference type="ARBA" id="ARBA00029346"/>
    </source>
</evidence>
<dbReference type="EC" id="2.7.7.3" evidence="9"/>
<gene>
    <name evidence="9" type="primary">coaD</name>
    <name evidence="11" type="ORF">BS101_08315</name>
</gene>
<dbReference type="PANTHER" id="PTHR21342:SF1">
    <property type="entry name" value="PHOSPHOPANTETHEINE ADENYLYLTRANSFERASE"/>
    <property type="match status" value="1"/>
</dbReference>
<feature type="binding site" evidence="9">
    <location>
        <position position="9"/>
    </location>
    <ligand>
        <name>substrate</name>
    </ligand>
</feature>
<reference evidence="11 12" key="1">
    <citation type="submission" date="2016-12" db="EMBL/GenBank/DDBJ databases">
        <title>Complete genome sequence of Clostridium kluyveri JZZ isolated from the pit mud of a Chinese flavor liquor-making factory.</title>
        <authorList>
            <person name="Wang Y."/>
        </authorList>
    </citation>
    <scope>NUCLEOTIDE SEQUENCE [LARGE SCALE GENOMIC DNA]</scope>
    <source>
        <strain evidence="11 12">JZZ</strain>
    </source>
</reference>
<accession>A0A1L5F6Z6</accession>
<keyword evidence="4 9" id="KW-0547">Nucleotide-binding</keyword>
<evidence type="ECO:0000256" key="3">
    <source>
        <dbReference type="ARBA" id="ARBA00022695"/>
    </source>
</evidence>
<comment type="function">
    <text evidence="9">Reversibly transfers an adenylyl group from ATP to 4'-phosphopantetheine, yielding dephospho-CoA (dPCoA) and pyrophosphate.</text>
</comment>
<evidence type="ECO:0000256" key="9">
    <source>
        <dbReference type="HAMAP-Rule" id="MF_00151"/>
    </source>
</evidence>
<dbReference type="HAMAP" id="MF_00151">
    <property type="entry name" value="PPAT_bact"/>
    <property type="match status" value="1"/>
</dbReference>
<dbReference type="OrthoDB" id="9806661at2"/>
<feature type="binding site" evidence="9">
    <location>
        <begin position="9"/>
        <end position="10"/>
    </location>
    <ligand>
        <name>ATP</name>
        <dbReference type="ChEBI" id="CHEBI:30616"/>
    </ligand>
</feature>
<name>A0A1L5F6Z6_CLOKL</name>
<dbReference type="InterPro" id="IPR014729">
    <property type="entry name" value="Rossmann-like_a/b/a_fold"/>
</dbReference>
<dbReference type="GO" id="GO:0005737">
    <property type="term" value="C:cytoplasm"/>
    <property type="evidence" value="ECO:0007669"/>
    <property type="project" value="UniProtKB-SubCell"/>
</dbReference>
<dbReference type="NCBIfam" id="TIGR01510">
    <property type="entry name" value="coaD_prev_kdtB"/>
    <property type="match status" value="1"/>
</dbReference>
<dbReference type="GO" id="GO:0004595">
    <property type="term" value="F:pantetheine-phosphate adenylyltransferase activity"/>
    <property type="evidence" value="ECO:0007669"/>
    <property type="project" value="UniProtKB-UniRule"/>
</dbReference>
<comment type="subcellular location">
    <subcellularLocation>
        <location evidence="9">Cytoplasm</location>
    </subcellularLocation>
</comment>
<feature type="binding site" evidence="9">
    <location>
        <position position="17"/>
    </location>
    <ligand>
        <name>ATP</name>
        <dbReference type="ChEBI" id="CHEBI:30616"/>
    </ligand>
</feature>
<dbReference type="GO" id="GO:0005524">
    <property type="term" value="F:ATP binding"/>
    <property type="evidence" value="ECO:0007669"/>
    <property type="project" value="UniProtKB-KW"/>
</dbReference>
<dbReference type="SMR" id="A0A1L5F6Z6"/>
<feature type="binding site" evidence="9">
    <location>
        <position position="73"/>
    </location>
    <ligand>
        <name>substrate</name>
    </ligand>
</feature>
<evidence type="ECO:0000256" key="2">
    <source>
        <dbReference type="ARBA" id="ARBA00022679"/>
    </source>
</evidence>
<evidence type="ECO:0000313" key="12">
    <source>
        <dbReference type="Proteomes" id="UP000184604"/>
    </source>
</evidence>
<keyword evidence="1 9" id="KW-0963">Cytoplasm</keyword>
<dbReference type="NCBIfam" id="TIGR00125">
    <property type="entry name" value="cyt_tran_rel"/>
    <property type="match status" value="1"/>
</dbReference>
<keyword evidence="6 9" id="KW-0460">Magnesium</keyword>
<dbReference type="SUPFAM" id="SSF52374">
    <property type="entry name" value="Nucleotidylyl transferase"/>
    <property type="match status" value="1"/>
</dbReference>
<feature type="binding site" evidence="9">
    <location>
        <begin position="123"/>
        <end position="129"/>
    </location>
    <ligand>
        <name>ATP</name>
        <dbReference type="ChEBI" id="CHEBI:30616"/>
    </ligand>
</feature>
<proteinExistence type="inferred from homology"/>
<dbReference type="PANTHER" id="PTHR21342">
    <property type="entry name" value="PHOSPHOPANTETHEINE ADENYLYLTRANSFERASE"/>
    <property type="match status" value="1"/>
</dbReference>
<protein>
    <recommendedName>
        <fullName evidence="9">Phosphopantetheine adenylyltransferase</fullName>
        <ecNumber evidence="9">2.7.7.3</ecNumber>
    </recommendedName>
    <alternativeName>
        <fullName evidence="9">Dephospho-CoA pyrophosphorylase</fullName>
    </alternativeName>
    <alternativeName>
        <fullName evidence="9">Pantetheine-phosphate adenylyltransferase</fullName>
        <shortName evidence="9">PPAT</shortName>
    </alternativeName>
</protein>
<comment type="pathway">
    <text evidence="9">Cofactor biosynthesis; coenzyme A biosynthesis; CoA from (R)-pantothenate: step 4/5.</text>
</comment>
<dbReference type="InterPro" id="IPR001980">
    <property type="entry name" value="PPAT"/>
</dbReference>
<feature type="binding site" evidence="9">
    <location>
        <position position="41"/>
    </location>
    <ligand>
        <name>substrate</name>
    </ligand>
</feature>
<comment type="cofactor">
    <cofactor evidence="9">
        <name>Mg(2+)</name>
        <dbReference type="ChEBI" id="CHEBI:18420"/>
    </cofactor>
</comment>
<feature type="domain" description="Cytidyltransferase-like" evidence="10">
    <location>
        <begin position="5"/>
        <end position="133"/>
    </location>
</feature>
<organism evidence="11 12">
    <name type="scientific">Clostridium kluyveri</name>
    <dbReference type="NCBI Taxonomy" id="1534"/>
    <lineage>
        <taxon>Bacteria</taxon>
        <taxon>Bacillati</taxon>
        <taxon>Bacillota</taxon>
        <taxon>Clostridia</taxon>
        <taxon>Eubacteriales</taxon>
        <taxon>Clostridiaceae</taxon>
        <taxon>Clostridium</taxon>
    </lineage>
</organism>